<gene>
    <name evidence="1" type="ORF">DXF87_26690</name>
</gene>
<accession>A0ABD7GND4</accession>
<protein>
    <submittedName>
        <fullName evidence="1">GH3 auxin-responsive promoter</fullName>
    </submittedName>
</protein>
<evidence type="ECO:0000313" key="2">
    <source>
        <dbReference type="Proteomes" id="UP000255291"/>
    </source>
</evidence>
<evidence type="ECO:0000313" key="1">
    <source>
        <dbReference type="EMBL" id="RDT48348.1"/>
    </source>
</evidence>
<dbReference type="Proteomes" id="UP000255291">
    <property type="component" value="Unassembled WGS sequence"/>
</dbReference>
<feature type="non-terminal residue" evidence="1">
    <location>
        <position position="1"/>
    </location>
</feature>
<dbReference type="AlphaFoldDB" id="A0ABD7GND4"/>
<name>A0ABD7GND4_9ENTR</name>
<sequence length="77" mass="8786">VDLVGEKLAPETAQQLLSQLNETESKAISLLAIDTQQQVKPFYCVLFEGEIHHSINNEYIDSILRQNFHYELARNLG</sequence>
<proteinExistence type="predicted"/>
<comment type="caution">
    <text evidence="1">The sequence shown here is derived from an EMBL/GenBank/DDBJ whole genome shotgun (WGS) entry which is preliminary data.</text>
</comment>
<dbReference type="RefSeq" id="WP_205744098.1">
    <property type="nucleotide sequence ID" value="NZ_QRBW01000481.1"/>
</dbReference>
<organism evidence="1 2">
    <name type="scientific">Enterobacter roggenkampii</name>
    <dbReference type="NCBI Taxonomy" id="1812935"/>
    <lineage>
        <taxon>Bacteria</taxon>
        <taxon>Pseudomonadati</taxon>
        <taxon>Pseudomonadota</taxon>
        <taxon>Gammaproteobacteria</taxon>
        <taxon>Enterobacterales</taxon>
        <taxon>Enterobacteriaceae</taxon>
        <taxon>Enterobacter</taxon>
        <taxon>Enterobacter cloacae complex</taxon>
    </lineage>
</organism>
<dbReference type="EMBL" id="QRBW01000481">
    <property type="protein sequence ID" value="RDT48348.1"/>
    <property type="molecule type" value="Genomic_DNA"/>
</dbReference>
<feature type="non-terminal residue" evidence="1">
    <location>
        <position position="77"/>
    </location>
</feature>
<reference evidence="1 2" key="1">
    <citation type="submission" date="2018-07" db="EMBL/GenBank/DDBJ databases">
        <title>The use of a cohorting ward and systematic surveillance cultures for the control of a Klebsiella pneumoniae carbapenemase (KPC)-producing Enterobacteriaceae outbreak.</title>
        <authorList>
            <person name="Doi Y."/>
        </authorList>
    </citation>
    <scope>NUCLEOTIDE SEQUENCE [LARGE SCALE GENOMIC DNA]</scope>
    <source>
        <strain evidence="1 2">1-RC-17-04017</strain>
    </source>
</reference>